<name>A0ABQ9HVL4_9NEOP</name>
<evidence type="ECO:0000313" key="2">
    <source>
        <dbReference type="EMBL" id="KAJ8888420.1"/>
    </source>
</evidence>
<evidence type="ECO:0000256" key="1">
    <source>
        <dbReference type="SAM" id="MobiDB-lite"/>
    </source>
</evidence>
<accession>A0ABQ9HVL4</accession>
<gene>
    <name evidence="2" type="ORF">PR048_007910</name>
</gene>
<keyword evidence="3" id="KW-1185">Reference proteome</keyword>
<evidence type="ECO:0000313" key="3">
    <source>
        <dbReference type="Proteomes" id="UP001159363"/>
    </source>
</evidence>
<dbReference type="EMBL" id="JARBHB010000003">
    <property type="protein sequence ID" value="KAJ8888420.1"/>
    <property type="molecule type" value="Genomic_DNA"/>
</dbReference>
<protein>
    <submittedName>
        <fullName evidence="2">Uncharacterized protein</fullName>
    </submittedName>
</protein>
<feature type="region of interest" description="Disordered" evidence="1">
    <location>
        <begin position="254"/>
        <end position="278"/>
    </location>
</feature>
<organism evidence="2 3">
    <name type="scientific">Dryococelus australis</name>
    <dbReference type="NCBI Taxonomy" id="614101"/>
    <lineage>
        <taxon>Eukaryota</taxon>
        <taxon>Metazoa</taxon>
        <taxon>Ecdysozoa</taxon>
        <taxon>Arthropoda</taxon>
        <taxon>Hexapoda</taxon>
        <taxon>Insecta</taxon>
        <taxon>Pterygota</taxon>
        <taxon>Neoptera</taxon>
        <taxon>Polyneoptera</taxon>
        <taxon>Phasmatodea</taxon>
        <taxon>Verophasmatodea</taxon>
        <taxon>Anareolatae</taxon>
        <taxon>Phasmatidae</taxon>
        <taxon>Eurycanthinae</taxon>
        <taxon>Dryococelus</taxon>
    </lineage>
</organism>
<proteinExistence type="predicted"/>
<comment type="caution">
    <text evidence="2">The sequence shown here is derived from an EMBL/GenBank/DDBJ whole genome shotgun (WGS) entry which is preliminary data.</text>
</comment>
<reference evidence="2 3" key="1">
    <citation type="submission" date="2023-02" db="EMBL/GenBank/DDBJ databases">
        <title>LHISI_Scaffold_Assembly.</title>
        <authorList>
            <person name="Stuart O.P."/>
            <person name="Cleave R."/>
            <person name="Magrath M.J.L."/>
            <person name="Mikheyev A.S."/>
        </authorList>
    </citation>
    <scope>NUCLEOTIDE SEQUENCE [LARGE SCALE GENOMIC DNA]</scope>
    <source>
        <strain evidence="2">Daus_M_001</strain>
        <tissue evidence="2">Leg muscle</tissue>
    </source>
</reference>
<sequence>MKCRQRPKLTSHAARTPPDVLEDTRVKELRVERASPTIDDNVGYMRRRRISGIPHIKSMSPTGHTRPAQSRHMLGQRRGWGWRGKLTPSRVEVNKDEKERTMGSGKEDESCEEIKRNLLAKVSHVSNLFNPYSLHIHDAGYVANEGNTYMISAVHGKVSVLGVSGFVLVGEGGGLEPELPPPPSSLGKGPDANYREEQCQLRYNHTVLVPFLCKGWSRLKRSGRQISVKQGEYGETSRGAGEISEKTRCPAASYATTPKCENPGATPLGIEPSSPRSELSNLTITPLRLPTFTKLKIRRGEGVRGVMARIPRNHLSTGRGPITTARPAAATEMSFPARWASPSCLLRMRAPLLRHGQPPAAVHKALEEIREFSGVVVNTPTRKLGDNEWCFALNIAACIGIRGVGRRHGKGVLKELHTRVVDKSLREGTEQPTGQNRDRDYVIRCENIAKPADRLRPHHRHNFPLLLTGLLFARDKRWEHKTTK</sequence>
<dbReference type="Proteomes" id="UP001159363">
    <property type="component" value="Chromosome 3"/>
</dbReference>